<dbReference type="GO" id="GO:0005634">
    <property type="term" value="C:nucleus"/>
    <property type="evidence" value="ECO:0007669"/>
    <property type="project" value="UniProtKB-SubCell"/>
</dbReference>
<dbReference type="GO" id="GO:0010485">
    <property type="term" value="F:histone H4 acetyltransferase activity"/>
    <property type="evidence" value="ECO:0007669"/>
    <property type="project" value="InterPro"/>
</dbReference>
<dbReference type="GO" id="GO:0043998">
    <property type="term" value="F:histone H2A acetyltransferase activity"/>
    <property type="evidence" value="ECO:0007669"/>
    <property type="project" value="InterPro"/>
</dbReference>
<evidence type="ECO:0000256" key="10">
    <source>
        <dbReference type="ARBA" id="ARBA00047821"/>
    </source>
</evidence>
<dbReference type="PANTHER" id="PTHR20531:SF1">
    <property type="entry name" value="N-ALPHA-ACETYLTRANSFERASE 40"/>
    <property type="match status" value="1"/>
</dbReference>
<dbReference type="GO" id="GO:1990189">
    <property type="term" value="F:protein N-terminal-serine acetyltransferase activity"/>
    <property type="evidence" value="ECO:0007669"/>
    <property type="project" value="UniProtKB-EC"/>
</dbReference>
<dbReference type="EC" id="2.3.1.257" evidence="4"/>
<keyword evidence="7 14" id="KW-0808">Transferase</keyword>
<dbReference type="InterPro" id="IPR016181">
    <property type="entry name" value="Acyl_CoA_acyltransferase"/>
</dbReference>
<comment type="caution">
    <text evidence="14">The sequence shown here is derived from an EMBL/GenBank/DDBJ whole genome shotgun (WGS) entry which is preliminary data.</text>
</comment>
<comment type="catalytic activity">
    <reaction evidence="10">
        <text>N-terminal L-seryl-[histone H2A] + acetyl-CoA = N-terminal N(alpha)-acetyl-L-seryl-[histone H2A] + CoA + H(+)</text>
        <dbReference type="Rhea" id="RHEA:50600"/>
        <dbReference type="Rhea" id="RHEA-COMP:12742"/>
        <dbReference type="Rhea" id="RHEA-COMP:12744"/>
        <dbReference type="ChEBI" id="CHEBI:15378"/>
        <dbReference type="ChEBI" id="CHEBI:57287"/>
        <dbReference type="ChEBI" id="CHEBI:57288"/>
        <dbReference type="ChEBI" id="CHEBI:64738"/>
        <dbReference type="ChEBI" id="CHEBI:83690"/>
        <dbReference type="EC" id="2.3.1.257"/>
    </reaction>
</comment>
<dbReference type="Proteomes" id="UP000440578">
    <property type="component" value="Unassembled WGS sequence"/>
</dbReference>
<evidence type="ECO:0000256" key="11">
    <source>
        <dbReference type="ARBA" id="ARBA00049524"/>
    </source>
</evidence>
<dbReference type="GO" id="GO:0005737">
    <property type="term" value="C:cytoplasm"/>
    <property type="evidence" value="ECO:0007669"/>
    <property type="project" value="UniProtKB-SubCell"/>
</dbReference>
<comment type="subcellular location">
    <subcellularLocation>
        <location evidence="2">Cytoplasm</location>
    </subcellularLocation>
    <subcellularLocation>
        <location evidence="1">Nucleus</location>
    </subcellularLocation>
</comment>
<dbReference type="InterPro" id="IPR000182">
    <property type="entry name" value="GNAT_dom"/>
</dbReference>
<feature type="compositionally biased region" description="Polar residues" evidence="12">
    <location>
        <begin position="223"/>
        <end position="240"/>
    </location>
</feature>
<feature type="region of interest" description="Disordered" evidence="12">
    <location>
        <begin position="214"/>
        <end position="240"/>
    </location>
</feature>
<evidence type="ECO:0000256" key="9">
    <source>
        <dbReference type="ARBA" id="ARBA00023315"/>
    </source>
</evidence>
<keyword evidence="9" id="KW-0012">Acyltransferase</keyword>
<evidence type="ECO:0000256" key="6">
    <source>
        <dbReference type="ARBA" id="ARBA00022490"/>
    </source>
</evidence>
<evidence type="ECO:0000256" key="8">
    <source>
        <dbReference type="ARBA" id="ARBA00023242"/>
    </source>
</evidence>
<dbReference type="PROSITE" id="PS51186">
    <property type="entry name" value="GNAT"/>
    <property type="match status" value="1"/>
</dbReference>
<comment type="similarity">
    <text evidence="3">Belongs to the acetyltransferase family. NAA40 subfamily.</text>
</comment>
<protein>
    <recommendedName>
        <fullName evidence="5">N-alpha-acetyltransferase 40</fullName>
        <ecNumber evidence="4">2.3.1.257</ecNumber>
    </recommendedName>
</protein>
<evidence type="ECO:0000256" key="12">
    <source>
        <dbReference type="SAM" id="MobiDB-lite"/>
    </source>
</evidence>
<feature type="domain" description="N-acetyltransferase" evidence="13">
    <location>
        <begin position="68"/>
        <end position="214"/>
    </location>
</feature>
<evidence type="ECO:0000256" key="4">
    <source>
        <dbReference type="ARBA" id="ARBA00012950"/>
    </source>
</evidence>
<comment type="catalytic activity">
    <reaction evidence="11">
        <text>N-terminal L-seryl-[histone H4] + acetyl-CoA = N-terminal N(alpha)-acetyl-L-seryl-[histone H4] + CoA + H(+)</text>
        <dbReference type="Rhea" id="RHEA:50596"/>
        <dbReference type="Rhea" id="RHEA-COMP:12740"/>
        <dbReference type="Rhea" id="RHEA-COMP:12743"/>
        <dbReference type="ChEBI" id="CHEBI:15378"/>
        <dbReference type="ChEBI" id="CHEBI:57287"/>
        <dbReference type="ChEBI" id="CHEBI:57288"/>
        <dbReference type="ChEBI" id="CHEBI:64738"/>
        <dbReference type="ChEBI" id="CHEBI:83690"/>
        <dbReference type="EC" id="2.3.1.257"/>
    </reaction>
</comment>
<evidence type="ECO:0000256" key="5">
    <source>
        <dbReference type="ARBA" id="ARBA00015043"/>
    </source>
</evidence>
<evidence type="ECO:0000256" key="2">
    <source>
        <dbReference type="ARBA" id="ARBA00004496"/>
    </source>
</evidence>
<dbReference type="EMBL" id="VIIS01001652">
    <property type="protein sequence ID" value="KAF0294898.1"/>
    <property type="molecule type" value="Genomic_DNA"/>
</dbReference>
<dbReference type="Gene3D" id="3.40.630.30">
    <property type="match status" value="1"/>
</dbReference>
<proteinExistence type="inferred from homology"/>
<keyword evidence="6" id="KW-0963">Cytoplasm</keyword>
<evidence type="ECO:0000259" key="13">
    <source>
        <dbReference type="PROSITE" id="PS51186"/>
    </source>
</evidence>
<evidence type="ECO:0000313" key="14">
    <source>
        <dbReference type="EMBL" id="KAF0294898.1"/>
    </source>
</evidence>
<evidence type="ECO:0000256" key="7">
    <source>
        <dbReference type="ARBA" id="ARBA00022679"/>
    </source>
</evidence>
<name>A0A6A4VYD4_AMPAM</name>
<dbReference type="SUPFAM" id="SSF55729">
    <property type="entry name" value="Acyl-CoA N-acyltransferases (Nat)"/>
    <property type="match status" value="1"/>
</dbReference>
<gene>
    <name evidence="14" type="primary">Naa40_0</name>
    <name evidence="14" type="ORF">FJT64_007530</name>
</gene>
<keyword evidence="15" id="KW-1185">Reference proteome</keyword>
<evidence type="ECO:0000256" key="3">
    <source>
        <dbReference type="ARBA" id="ARBA00008870"/>
    </source>
</evidence>
<dbReference type="OrthoDB" id="424551at2759"/>
<evidence type="ECO:0000256" key="1">
    <source>
        <dbReference type="ARBA" id="ARBA00004123"/>
    </source>
</evidence>
<evidence type="ECO:0000313" key="15">
    <source>
        <dbReference type="Proteomes" id="UP000440578"/>
    </source>
</evidence>
<keyword evidence="8" id="KW-0539">Nucleus</keyword>
<sequence length="240" mass="27592">MGRESEKARQRKLARRAEKERLAACGALVKQANEVPDLMADLAAFRRYERRGLAVTIEHRNVGDLSAAEVDTLLAICRENMQSLYDACDWGWNDKEKRSEMTESTAKYLIARNAEGKIVAFCHFRFDLDYDDDVLYCYEIQLTKACRRSGLGKFLMMILELMAFKKQMLYVRLTVLKHNEGANAFFKACGYTRDKTCLEDTIYQTHCYEILSKKNPKKEDSNPDTVPQLSVSKAQQRVSS</sequence>
<organism evidence="14 15">
    <name type="scientific">Amphibalanus amphitrite</name>
    <name type="common">Striped barnacle</name>
    <name type="synonym">Balanus amphitrite</name>
    <dbReference type="NCBI Taxonomy" id="1232801"/>
    <lineage>
        <taxon>Eukaryota</taxon>
        <taxon>Metazoa</taxon>
        <taxon>Ecdysozoa</taxon>
        <taxon>Arthropoda</taxon>
        <taxon>Crustacea</taxon>
        <taxon>Multicrustacea</taxon>
        <taxon>Cirripedia</taxon>
        <taxon>Thoracica</taxon>
        <taxon>Thoracicalcarea</taxon>
        <taxon>Balanomorpha</taxon>
        <taxon>Balanoidea</taxon>
        <taxon>Balanidae</taxon>
        <taxon>Amphibalaninae</taxon>
        <taxon>Amphibalanus</taxon>
    </lineage>
</organism>
<dbReference type="InterPro" id="IPR039949">
    <property type="entry name" value="NAA40"/>
</dbReference>
<dbReference type="Pfam" id="PF00583">
    <property type="entry name" value="Acetyltransf_1"/>
    <property type="match status" value="1"/>
</dbReference>
<dbReference type="AlphaFoldDB" id="A0A6A4VYD4"/>
<reference evidence="14 15" key="1">
    <citation type="submission" date="2019-07" db="EMBL/GenBank/DDBJ databases">
        <title>Draft genome assembly of a fouling barnacle, Amphibalanus amphitrite (Darwin, 1854): The first reference genome for Thecostraca.</title>
        <authorList>
            <person name="Kim W."/>
        </authorList>
    </citation>
    <scope>NUCLEOTIDE SEQUENCE [LARGE SCALE GENOMIC DNA]</scope>
    <source>
        <strain evidence="14">SNU_AA5</strain>
        <tissue evidence="14">Soma without cirri and trophi</tissue>
    </source>
</reference>
<accession>A0A6A4VYD4</accession>
<dbReference type="PANTHER" id="PTHR20531">
    <property type="entry name" value="N-ALPHA-ACETYLTRANSFERASE 40"/>
    <property type="match status" value="1"/>
</dbReference>